<name>A0ACD0NRM5_9BASI</name>
<gene>
    <name evidence="1" type="ORF">IE53DRAFT_389421</name>
</gene>
<dbReference type="EMBL" id="KZ820212">
    <property type="protein sequence ID" value="PWN48390.1"/>
    <property type="molecule type" value="Genomic_DNA"/>
</dbReference>
<sequence>MYKPSLEIHRNHHPPCSEPHPGQERQQDHHGFRFPDPQPHQRPYDPNPRPTRRRSVERPLDPTNMYCHQCQRLKPPRSHHCRRCGTCVLKMDHHCPWVGGCVGANNQRYFYIFVLWVTLLEIFTMVSTAVLFDRGVRWNRHAGRAGESVAGDGDGKASWKLDGYLISLFPITAIFTLFTGALLITHTYLLTHNLTTLEHMGINRVKAREEILIQNYLKRQESAARSRATIPNDGGRRWWKKQNWHIREIKEMRKGLDKDFGSLDKEANLWWIGGRREVQIADLVGFTDHKLRDLETGQNDEQGIPPFPNVILVDQSQTRQAKGREEGEDEKRAQDRTPTEIGVDPDRGSVKTRSKETKPTTSTADAAAAALVNFTQVMGDSPLLWFLPLPLPGDGTPSGKGLSFPVNPRFGPAGVLRSRDQWPPSL</sequence>
<keyword evidence="2" id="KW-1185">Reference proteome</keyword>
<organism evidence="1 2">
    <name type="scientific">Violaceomyces palustris</name>
    <dbReference type="NCBI Taxonomy" id="1673888"/>
    <lineage>
        <taxon>Eukaryota</taxon>
        <taxon>Fungi</taxon>
        <taxon>Dikarya</taxon>
        <taxon>Basidiomycota</taxon>
        <taxon>Ustilaginomycotina</taxon>
        <taxon>Ustilaginomycetes</taxon>
        <taxon>Violaceomycetales</taxon>
        <taxon>Violaceomycetaceae</taxon>
        <taxon>Violaceomyces</taxon>
    </lineage>
</organism>
<protein>
    <submittedName>
        <fullName evidence="1">Zf-DHHC-domain-containing protein</fullName>
    </submittedName>
</protein>
<evidence type="ECO:0000313" key="2">
    <source>
        <dbReference type="Proteomes" id="UP000245626"/>
    </source>
</evidence>
<reference evidence="1 2" key="1">
    <citation type="journal article" date="2018" name="Mol. Biol. Evol.">
        <title>Broad Genomic Sampling Reveals a Smut Pathogenic Ancestry of the Fungal Clade Ustilaginomycotina.</title>
        <authorList>
            <person name="Kijpornyongpan T."/>
            <person name="Mondo S.J."/>
            <person name="Barry K."/>
            <person name="Sandor L."/>
            <person name="Lee J."/>
            <person name="Lipzen A."/>
            <person name="Pangilinan J."/>
            <person name="LaButti K."/>
            <person name="Hainaut M."/>
            <person name="Henrissat B."/>
            <person name="Grigoriev I.V."/>
            <person name="Spatafora J.W."/>
            <person name="Aime M.C."/>
        </authorList>
    </citation>
    <scope>NUCLEOTIDE SEQUENCE [LARGE SCALE GENOMIC DNA]</scope>
    <source>
        <strain evidence="1 2">SA 807</strain>
    </source>
</reference>
<evidence type="ECO:0000313" key="1">
    <source>
        <dbReference type="EMBL" id="PWN48390.1"/>
    </source>
</evidence>
<proteinExistence type="predicted"/>
<accession>A0ACD0NRM5</accession>
<dbReference type="Proteomes" id="UP000245626">
    <property type="component" value="Unassembled WGS sequence"/>
</dbReference>